<dbReference type="GO" id="GO:0016491">
    <property type="term" value="F:oxidoreductase activity"/>
    <property type="evidence" value="ECO:0007669"/>
    <property type="project" value="UniProtKB-KW"/>
</dbReference>
<feature type="domain" description="JmjC" evidence="5">
    <location>
        <begin position="138"/>
        <end position="296"/>
    </location>
</feature>
<protein>
    <submittedName>
        <fullName evidence="6">Cupin-like domain-containing protein</fullName>
    </submittedName>
</protein>
<dbReference type="PROSITE" id="PS51184">
    <property type="entry name" value="JMJC"/>
    <property type="match status" value="1"/>
</dbReference>
<name>A0A4Q1SHC7_9BACT</name>
<dbReference type="EMBL" id="SDMK01000001">
    <property type="protein sequence ID" value="RXS96757.1"/>
    <property type="molecule type" value="Genomic_DNA"/>
</dbReference>
<keyword evidence="4" id="KW-0408">Iron</keyword>
<gene>
    <name evidence="6" type="ORF">ESZ00_02060</name>
</gene>
<dbReference type="InterPro" id="IPR041667">
    <property type="entry name" value="Cupin_8"/>
</dbReference>
<reference evidence="6 7" key="1">
    <citation type="journal article" date="2016" name="Int. J. Syst. Evol. Microbiol.">
        <title>Acidipila dinghuensis sp. nov., an acidobacterium isolated from forest soil.</title>
        <authorList>
            <person name="Jiang Y.W."/>
            <person name="Wang J."/>
            <person name="Chen M.H."/>
            <person name="Lv Y.Y."/>
            <person name="Qiu L.H."/>
        </authorList>
    </citation>
    <scope>NUCLEOTIDE SEQUENCE [LARGE SCALE GENOMIC DNA]</scope>
    <source>
        <strain evidence="6 7">DHOF10</strain>
    </source>
</reference>
<dbReference type="AlphaFoldDB" id="A0A4Q1SHC7"/>
<evidence type="ECO:0000313" key="7">
    <source>
        <dbReference type="Proteomes" id="UP000290253"/>
    </source>
</evidence>
<evidence type="ECO:0000259" key="5">
    <source>
        <dbReference type="PROSITE" id="PS51184"/>
    </source>
</evidence>
<dbReference type="Pfam" id="PF13621">
    <property type="entry name" value="Cupin_8"/>
    <property type="match status" value="1"/>
</dbReference>
<evidence type="ECO:0000256" key="3">
    <source>
        <dbReference type="ARBA" id="ARBA00023002"/>
    </source>
</evidence>
<evidence type="ECO:0000256" key="4">
    <source>
        <dbReference type="ARBA" id="ARBA00023004"/>
    </source>
</evidence>
<dbReference type="OrthoDB" id="2942327at2"/>
<accession>A0A4Q1SHC7</accession>
<organism evidence="6 7">
    <name type="scientific">Silvibacterium dinghuense</name>
    <dbReference type="NCBI Taxonomy" id="1560006"/>
    <lineage>
        <taxon>Bacteria</taxon>
        <taxon>Pseudomonadati</taxon>
        <taxon>Acidobacteriota</taxon>
        <taxon>Terriglobia</taxon>
        <taxon>Terriglobales</taxon>
        <taxon>Acidobacteriaceae</taxon>
        <taxon>Silvibacterium</taxon>
    </lineage>
</organism>
<evidence type="ECO:0000256" key="2">
    <source>
        <dbReference type="ARBA" id="ARBA00022723"/>
    </source>
</evidence>
<evidence type="ECO:0000313" key="6">
    <source>
        <dbReference type="EMBL" id="RXS96757.1"/>
    </source>
</evidence>
<proteinExistence type="predicted"/>
<evidence type="ECO:0000256" key="1">
    <source>
        <dbReference type="ARBA" id="ARBA00001954"/>
    </source>
</evidence>
<dbReference type="Proteomes" id="UP000290253">
    <property type="component" value="Unassembled WGS sequence"/>
</dbReference>
<comment type="caution">
    <text evidence="6">The sequence shown here is derived from an EMBL/GenBank/DDBJ whole genome shotgun (WGS) entry which is preliminary data.</text>
</comment>
<keyword evidence="2" id="KW-0479">Metal-binding</keyword>
<dbReference type="PANTHER" id="PTHR12461:SF106">
    <property type="entry name" value="BIFUNCTIONAL PEPTIDASE AND ARGINYL-HYDROXYLASE JMJD5"/>
    <property type="match status" value="1"/>
</dbReference>
<comment type="cofactor">
    <cofactor evidence="1">
        <name>Fe(2+)</name>
        <dbReference type="ChEBI" id="CHEBI:29033"/>
    </cofactor>
</comment>
<sequence>MVASALPLALIRLTSRKHWRQSMNTMFVADPPSTSPQLSYRAIERRTASDLPYERFVTEYLDRNLPVIISGAAPQWNAMRTWTPQFFKDRFGSMIVNVSYQTKMPMNELIDAILASTPEKPGPYLHKVLIYRDMPELLEDLSPDSTYAFPRRYAGALMPSRFQRPDGFLKLLIGGAGGKFPLMHYDTDNSHAMITEIYGDKEFILFPPEDTKYMYPFENSDHTSQIENPDQADLTKYPLFAKATQYRGTVYPGDAILIPSAWWHAARALNPSISVCTNMMYRSNWPGFIDQCCDPAVMKNPLNRTIKRVYLRSLGSVLSACEGLQRALPKGGFSKKLAEFAPLYRQQLPTEVRYPKSR</sequence>
<dbReference type="SMART" id="SM00558">
    <property type="entry name" value="JmjC"/>
    <property type="match status" value="1"/>
</dbReference>
<keyword evidence="3" id="KW-0560">Oxidoreductase</keyword>
<dbReference type="PANTHER" id="PTHR12461">
    <property type="entry name" value="HYPOXIA-INDUCIBLE FACTOR 1 ALPHA INHIBITOR-RELATED"/>
    <property type="match status" value="1"/>
</dbReference>
<keyword evidence="7" id="KW-1185">Reference proteome</keyword>
<dbReference type="SUPFAM" id="SSF51197">
    <property type="entry name" value="Clavaminate synthase-like"/>
    <property type="match status" value="1"/>
</dbReference>
<dbReference type="InterPro" id="IPR003347">
    <property type="entry name" value="JmjC_dom"/>
</dbReference>
<dbReference type="GO" id="GO:0046872">
    <property type="term" value="F:metal ion binding"/>
    <property type="evidence" value="ECO:0007669"/>
    <property type="project" value="UniProtKB-KW"/>
</dbReference>
<dbReference type="Gene3D" id="2.60.120.650">
    <property type="entry name" value="Cupin"/>
    <property type="match status" value="1"/>
</dbReference>